<sequence length="103" mass="11516">MPRQSDEQKNIVRSVMHDFKHGELESSSGDTVKSRKQAIAIALHEAGASNQESPAANSRNLLRTRQAGDRQPTRAQLYEEAKRKGINGRSRMSKTELSRALSR</sequence>
<evidence type="ECO:0000313" key="2">
    <source>
        <dbReference type="EMBL" id="AUN32390.1"/>
    </source>
</evidence>
<dbReference type="RefSeq" id="WP_102113928.1">
    <property type="nucleotide sequence ID" value="NZ_BMGN01000007.1"/>
</dbReference>
<dbReference type="Pfam" id="PF20106">
    <property type="entry name" value="DUF6496"/>
    <property type="match status" value="1"/>
</dbReference>
<proteinExistence type="predicted"/>
<feature type="region of interest" description="Disordered" evidence="1">
    <location>
        <begin position="1"/>
        <end position="103"/>
    </location>
</feature>
<keyword evidence="3" id="KW-1185">Reference proteome</keyword>
<organism evidence="2 3">
    <name type="scientific">Niveispirillum cyanobacteriorum</name>
    <dbReference type="NCBI Taxonomy" id="1612173"/>
    <lineage>
        <taxon>Bacteria</taxon>
        <taxon>Pseudomonadati</taxon>
        <taxon>Pseudomonadota</taxon>
        <taxon>Alphaproteobacteria</taxon>
        <taxon>Rhodospirillales</taxon>
        <taxon>Azospirillaceae</taxon>
        <taxon>Niveispirillum</taxon>
    </lineage>
</organism>
<dbReference type="EMBL" id="CP025612">
    <property type="protein sequence ID" value="AUN32390.1"/>
    <property type="molecule type" value="Genomic_DNA"/>
</dbReference>
<dbReference type="KEGG" id="ncb:C0V82_18635"/>
<protein>
    <submittedName>
        <fullName evidence="2">Uncharacterized protein</fullName>
    </submittedName>
</protein>
<dbReference type="AlphaFoldDB" id="A0A2K9NH32"/>
<reference evidence="2 3" key="1">
    <citation type="submission" date="2017-12" db="EMBL/GenBank/DDBJ databases">
        <title>Genomes of bacteria within cyanobacterial aggregates.</title>
        <authorList>
            <person name="Cai H."/>
        </authorList>
    </citation>
    <scope>NUCLEOTIDE SEQUENCE [LARGE SCALE GENOMIC DNA]</scope>
    <source>
        <strain evidence="2 3">TH16</strain>
    </source>
</reference>
<evidence type="ECO:0000313" key="3">
    <source>
        <dbReference type="Proteomes" id="UP000234752"/>
    </source>
</evidence>
<feature type="compositionally biased region" description="Polar residues" evidence="1">
    <location>
        <begin position="48"/>
        <end position="63"/>
    </location>
</feature>
<gene>
    <name evidence="2" type="ORF">C0V82_18635</name>
</gene>
<dbReference type="OrthoDB" id="791686at2"/>
<feature type="compositionally biased region" description="Basic and acidic residues" evidence="1">
    <location>
        <begin position="1"/>
        <end position="24"/>
    </location>
</feature>
<accession>A0A2K9NH32</accession>
<dbReference type="InterPro" id="IPR045468">
    <property type="entry name" value="DUF6496"/>
</dbReference>
<evidence type="ECO:0000256" key="1">
    <source>
        <dbReference type="SAM" id="MobiDB-lite"/>
    </source>
</evidence>
<dbReference type="Proteomes" id="UP000234752">
    <property type="component" value="Chromosome eg_2"/>
</dbReference>
<feature type="compositionally biased region" description="Basic and acidic residues" evidence="1">
    <location>
        <begin position="66"/>
        <end position="83"/>
    </location>
</feature>
<name>A0A2K9NH32_9PROT</name>